<protein>
    <recommendedName>
        <fullName evidence="8">Probable membrane transporter protein</fullName>
    </recommendedName>
</protein>
<keyword evidence="5 8" id="KW-0812">Transmembrane</keyword>
<keyword evidence="3" id="KW-0813">Transport</keyword>
<dbReference type="InterPro" id="IPR002781">
    <property type="entry name" value="TM_pro_TauE-like"/>
</dbReference>
<evidence type="ECO:0000256" key="7">
    <source>
        <dbReference type="ARBA" id="ARBA00023136"/>
    </source>
</evidence>
<feature type="transmembrane region" description="Helical" evidence="8">
    <location>
        <begin position="6"/>
        <end position="35"/>
    </location>
</feature>
<dbReference type="PANTHER" id="PTHR30269:SF37">
    <property type="entry name" value="MEMBRANE TRANSPORTER PROTEIN"/>
    <property type="match status" value="1"/>
</dbReference>
<dbReference type="PANTHER" id="PTHR30269">
    <property type="entry name" value="TRANSMEMBRANE PROTEIN YFCA"/>
    <property type="match status" value="1"/>
</dbReference>
<organism evidence="9 10">
    <name type="scientific">Zobellella iuensis</name>
    <dbReference type="NCBI Taxonomy" id="2803811"/>
    <lineage>
        <taxon>Bacteria</taxon>
        <taxon>Pseudomonadati</taxon>
        <taxon>Pseudomonadota</taxon>
        <taxon>Gammaproteobacteria</taxon>
        <taxon>Aeromonadales</taxon>
        <taxon>Aeromonadaceae</taxon>
        <taxon>Zobellella</taxon>
    </lineage>
</organism>
<keyword evidence="7 8" id="KW-0472">Membrane</keyword>
<evidence type="ECO:0000313" key="9">
    <source>
        <dbReference type="EMBL" id="MBL1378103.1"/>
    </source>
</evidence>
<keyword evidence="4 8" id="KW-1003">Cell membrane</keyword>
<evidence type="ECO:0000256" key="1">
    <source>
        <dbReference type="ARBA" id="ARBA00004651"/>
    </source>
</evidence>
<evidence type="ECO:0000256" key="2">
    <source>
        <dbReference type="ARBA" id="ARBA00009142"/>
    </source>
</evidence>
<proteinExistence type="inferred from homology"/>
<evidence type="ECO:0000256" key="4">
    <source>
        <dbReference type="ARBA" id="ARBA00022475"/>
    </source>
</evidence>
<dbReference type="InterPro" id="IPR052017">
    <property type="entry name" value="TSUP"/>
</dbReference>
<feature type="transmembrane region" description="Helical" evidence="8">
    <location>
        <begin position="200"/>
        <end position="218"/>
    </location>
</feature>
<feature type="transmembrane region" description="Helical" evidence="8">
    <location>
        <begin position="166"/>
        <end position="188"/>
    </location>
</feature>
<dbReference type="Pfam" id="PF01925">
    <property type="entry name" value="TauE"/>
    <property type="match status" value="1"/>
</dbReference>
<evidence type="ECO:0000256" key="8">
    <source>
        <dbReference type="RuleBase" id="RU363041"/>
    </source>
</evidence>
<evidence type="ECO:0000256" key="6">
    <source>
        <dbReference type="ARBA" id="ARBA00022989"/>
    </source>
</evidence>
<name>A0ABS1QTA4_9GAMM</name>
<dbReference type="EMBL" id="JAERTZ010000025">
    <property type="protein sequence ID" value="MBL1378103.1"/>
    <property type="molecule type" value="Genomic_DNA"/>
</dbReference>
<keyword evidence="6 8" id="KW-1133">Transmembrane helix</keyword>
<gene>
    <name evidence="9" type="ORF">JKV55_12290</name>
</gene>
<keyword evidence="10" id="KW-1185">Reference proteome</keyword>
<comment type="subcellular location">
    <subcellularLocation>
        <location evidence="1 8">Cell membrane</location>
        <topology evidence="1 8">Multi-pass membrane protein</topology>
    </subcellularLocation>
</comment>
<reference evidence="10" key="1">
    <citation type="submission" date="2021-01" db="EMBL/GenBank/DDBJ databases">
        <title>Genome public.</title>
        <authorList>
            <person name="Liu C."/>
            <person name="Sun Q."/>
        </authorList>
    </citation>
    <scope>NUCLEOTIDE SEQUENCE [LARGE SCALE GENOMIC DNA]</scope>
    <source>
        <strain evidence="10">CGMCC 1.18722</strain>
    </source>
</reference>
<evidence type="ECO:0000256" key="3">
    <source>
        <dbReference type="ARBA" id="ARBA00022448"/>
    </source>
</evidence>
<evidence type="ECO:0000313" key="10">
    <source>
        <dbReference type="Proteomes" id="UP000638570"/>
    </source>
</evidence>
<feature type="transmembrane region" description="Helical" evidence="8">
    <location>
        <begin position="47"/>
        <end position="65"/>
    </location>
</feature>
<feature type="transmembrane region" description="Helical" evidence="8">
    <location>
        <begin position="99"/>
        <end position="118"/>
    </location>
</feature>
<accession>A0ABS1QTA4</accession>
<feature type="transmembrane region" description="Helical" evidence="8">
    <location>
        <begin position="225"/>
        <end position="246"/>
    </location>
</feature>
<evidence type="ECO:0000256" key="5">
    <source>
        <dbReference type="ARBA" id="ARBA00022692"/>
    </source>
</evidence>
<dbReference type="Proteomes" id="UP000638570">
    <property type="component" value="Unassembled WGS sequence"/>
</dbReference>
<feature type="transmembrane region" description="Helical" evidence="8">
    <location>
        <begin position="138"/>
        <end position="159"/>
    </location>
</feature>
<dbReference type="RefSeq" id="WP_202085808.1">
    <property type="nucleotide sequence ID" value="NZ_JAERTZ010000025.1"/>
</dbReference>
<comment type="caution">
    <text evidence="9">The sequence shown here is derived from an EMBL/GenBank/DDBJ whole genome shotgun (WGS) entry which is preliminary data.</text>
</comment>
<sequence>MMITDPYFYLVAVPAVLIYGIGKGGLGGALGVVAVPLISLTTHPSTAAAVLLPLLCLMDLFAVAWHHRHVCWRQIRQIIPGALLGVALAGLLMARAPGWLLTGFIGIASILFCLHHWFSPPVPARAGGLGQGTLWGTLTGLFSTTIHAGGAPASMYLLPQQLEKRLLIGTMAVLFALINLMKLVPYALLGQLNPGNLQTSLMLVPLVPVGVWLGGWLVSTASQRLIYRLCYGLLFLSGLHFLQLSLRTWW</sequence>
<comment type="similarity">
    <text evidence="2 8">Belongs to the 4-toluene sulfonate uptake permease (TSUP) (TC 2.A.102) family.</text>
</comment>